<evidence type="ECO:0000256" key="1">
    <source>
        <dbReference type="ARBA" id="ARBA00005495"/>
    </source>
</evidence>
<accession>A0A2T2ZUE2</accession>
<dbReference type="Gene3D" id="3.90.1590.10">
    <property type="entry name" value="glutathione-dependent formaldehyde- activating enzyme (gfa)"/>
    <property type="match status" value="1"/>
</dbReference>
<sequence>MSSASHHKKDTTTTTTTNGSGEPSHEPHQHQASCTTHRPEDEWKHRAPYRVHDDAAASSSFPVKWRGQCHCGRVQYQLRRERPLAAKYCHCTTCQRLHGAPFQWAAIFEKDDIHFTHGHHDLGWYDPTEKSQTHHLPCKVQCAFCRTPIMDEGRNMILLFPTLIEGINTPEARKAFEAKCHMFYPQRVVDFNGDGVSKFAGLEGESDMLDDDGNVIKKKKRVQEEKKEKKDKDKDKEKEKEKADKHGD</sequence>
<proteinExistence type="inferred from homology"/>
<keyword evidence="2" id="KW-0479">Metal-binding</keyword>
<name>A0A2T2ZUE2_9PEZI</name>
<dbReference type="PANTHER" id="PTHR33337:SF40">
    <property type="entry name" value="CENP-V_GFA DOMAIN-CONTAINING PROTEIN-RELATED"/>
    <property type="match status" value="1"/>
</dbReference>
<dbReference type="Proteomes" id="UP000241462">
    <property type="component" value="Unassembled WGS sequence"/>
</dbReference>
<dbReference type="EMBL" id="KZ678678">
    <property type="protein sequence ID" value="PSR77020.1"/>
    <property type="molecule type" value="Genomic_DNA"/>
</dbReference>
<feature type="compositionally biased region" description="Basic and acidic residues" evidence="5">
    <location>
        <begin position="222"/>
        <end position="248"/>
    </location>
</feature>
<evidence type="ECO:0000256" key="3">
    <source>
        <dbReference type="ARBA" id="ARBA00022833"/>
    </source>
</evidence>
<dbReference type="OrthoDB" id="9970124at2759"/>
<evidence type="ECO:0000313" key="8">
    <source>
        <dbReference type="Proteomes" id="UP000241462"/>
    </source>
</evidence>
<dbReference type="InterPro" id="IPR006913">
    <property type="entry name" value="CENP-V/GFA"/>
</dbReference>
<feature type="region of interest" description="Disordered" evidence="5">
    <location>
        <begin position="203"/>
        <end position="248"/>
    </location>
</feature>
<reference evidence="7 8" key="1">
    <citation type="journal article" date="2018" name="Mycol. Prog.">
        <title>Coniella lustricola, a new species from submerged detritus.</title>
        <authorList>
            <person name="Raudabaugh D.B."/>
            <person name="Iturriaga T."/>
            <person name="Carver A."/>
            <person name="Mondo S."/>
            <person name="Pangilinan J."/>
            <person name="Lipzen A."/>
            <person name="He G."/>
            <person name="Amirebrahimi M."/>
            <person name="Grigoriev I.V."/>
            <person name="Miller A.N."/>
        </authorList>
    </citation>
    <scope>NUCLEOTIDE SEQUENCE [LARGE SCALE GENOMIC DNA]</scope>
    <source>
        <strain evidence="7 8">B22-T-1</strain>
    </source>
</reference>
<protein>
    <submittedName>
        <fullName evidence="7">Mss4-like protein</fullName>
    </submittedName>
</protein>
<evidence type="ECO:0000259" key="6">
    <source>
        <dbReference type="PROSITE" id="PS51891"/>
    </source>
</evidence>
<feature type="compositionally biased region" description="Acidic residues" evidence="5">
    <location>
        <begin position="204"/>
        <end position="213"/>
    </location>
</feature>
<keyword evidence="4" id="KW-0456">Lyase</keyword>
<dbReference type="GO" id="GO:0016846">
    <property type="term" value="F:carbon-sulfur lyase activity"/>
    <property type="evidence" value="ECO:0007669"/>
    <property type="project" value="InterPro"/>
</dbReference>
<evidence type="ECO:0000256" key="4">
    <source>
        <dbReference type="ARBA" id="ARBA00023239"/>
    </source>
</evidence>
<evidence type="ECO:0000313" key="7">
    <source>
        <dbReference type="EMBL" id="PSR77020.1"/>
    </source>
</evidence>
<keyword evidence="8" id="KW-1185">Reference proteome</keyword>
<dbReference type="Pfam" id="PF04828">
    <property type="entry name" value="GFA"/>
    <property type="match status" value="1"/>
</dbReference>
<dbReference type="InterPro" id="IPR011057">
    <property type="entry name" value="Mss4-like_sf"/>
</dbReference>
<evidence type="ECO:0000256" key="2">
    <source>
        <dbReference type="ARBA" id="ARBA00022723"/>
    </source>
</evidence>
<evidence type="ECO:0000256" key="5">
    <source>
        <dbReference type="SAM" id="MobiDB-lite"/>
    </source>
</evidence>
<feature type="region of interest" description="Disordered" evidence="5">
    <location>
        <begin position="1"/>
        <end position="40"/>
    </location>
</feature>
<dbReference type="SUPFAM" id="SSF51316">
    <property type="entry name" value="Mss4-like"/>
    <property type="match status" value="1"/>
</dbReference>
<dbReference type="InParanoid" id="A0A2T2ZUE2"/>
<dbReference type="GO" id="GO:0046872">
    <property type="term" value="F:metal ion binding"/>
    <property type="evidence" value="ECO:0007669"/>
    <property type="project" value="UniProtKB-KW"/>
</dbReference>
<dbReference type="PANTHER" id="PTHR33337">
    <property type="entry name" value="GFA DOMAIN-CONTAINING PROTEIN"/>
    <property type="match status" value="1"/>
</dbReference>
<comment type="similarity">
    <text evidence="1">Belongs to the Gfa family.</text>
</comment>
<keyword evidence="3" id="KW-0862">Zinc</keyword>
<dbReference type="AlphaFoldDB" id="A0A2T2ZUE2"/>
<dbReference type="PROSITE" id="PS51891">
    <property type="entry name" value="CENP_V_GFA"/>
    <property type="match status" value="1"/>
</dbReference>
<dbReference type="STRING" id="2025994.A0A2T2ZUE2"/>
<organism evidence="7 8">
    <name type="scientific">Coniella lustricola</name>
    <dbReference type="NCBI Taxonomy" id="2025994"/>
    <lineage>
        <taxon>Eukaryota</taxon>
        <taxon>Fungi</taxon>
        <taxon>Dikarya</taxon>
        <taxon>Ascomycota</taxon>
        <taxon>Pezizomycotina</taxon>
        <taxon>Sordariomycetes</taxon>
        <taxon>Sordariomycetidae</taxon>
        <taxon>Diaporthales</taxon>
        <taxon>Schizoparmaceae</taxon>
        <taxon>Coniella</taxon>
    </lineage>
</organism>
<feature type="domain" description="CENP-V/GFA" evidence="6">
    <location>
        <begin position="65"/>
        <end position="177"/>
    </location>
</feature>
<gene>
    <name evidence="7" type="ORF">BD289DRAFT_445945</name>
</gene>